<accession>A0A4W3HPW8</accession>
<evidence type="ECO:0000259" key="10">
    <source>
        <dbReference type="Pfam" id="PF11232"/>
    </source>
</evidence>
<name>A0A4W3HPW8_CALMI</name>
<dbReference type="GeneTree" id="ENSGT00940000160439"/>
<dbReference type="InParanoid" id="A0A4W3HPW8"/>
<organism evidence="12 13">
    <name type="scientific">Callorhinchus milii</name>
    <name type="common">Ghost shark</name>
    <dbReference type="NCBI Taxonomy" id="7868"/>
    <lineage>
        <taxon>Eukaryota</taxon>
        <taxon>Metazoa</taxon>
        <taxon>Chordata</taxon>
        <taxon>Craniata</taxon>
        <taxon>Vertebrata</taxon>
        <taxon>Chondrichthyes</taxon>
        <taxon>Holocephali</taxon>
        <taxon>Chimaeriformes</taxon>
        <taxon>Callorhinchidae</taxon>
        <taxon>Callorhinchus</taxon>
    </lineage>
</organism>
<dbReference type="PANTHER" id="PTHR12433:SF11">
    <property type="entry name" value="MEDIATOR OF RNA POLYMERASE II TRANSCRIPTION SUBUNIT 25"/>
    <property type="match status" value="1"/>
</dbReference>
<keyword evidence="7 8" id="KW-0539">Nucleus</keyword>
<dbReference type="InterPro" id="IPR021419">
    <property type="entry name" value="Mediator_Med25_VWA"/>
</dbReference>
<dbReference type="AlphaFoldDB" id="A0A4W3HPW8"/>
<feature type="compositionally biased region" description="Low complexity" evidence="9">
    <location>
        <begin position="599"/>
        <end position="650"/>
    </location>
</feature>
<protein>
    <recommendedName>
        <fullName evidence="3 8">Mediator of RNA polymerase II transcription subunit 25</fullName>
    </recommendedName>
</protein>
<proteinExistence type="inferred from homology"/>
<dbReference type="InterPro" id="IPR021394">
    <property type="entry name" value="Med25_PTOV"/>
</dbReference>
<dbReference type="GO" id="GO:0005667">
    <property type="term" value="C:transcription regulator complex"/>
    <property type="evidence" value="ECO:0007669"/>
    <property type="project" value="UniProtKB-UniRule"/>
</dbReference>
<dbReference type="PANTHER" id="PTHR12433">
    <property type="entry name" value="MEDIATOR OF RNA POLYMERASE II TRANSCRIPTION SUBUNIT 25"/>
    <property type="match status" value="1"/>
</dbReference>
<evidence type="ECO:0000256" key="2">
    <source>
        <dbReference type="ARBA" id="ARBA00009102"/>
    </source>
</evidence>
<dbReference type="Proteomes" id="UP000314986">
    <property type="component" value="Unassembled WGS sequence"/>
</dbReference>
<dbReference type="Gene3D" id="2.40.290.30">
    <property type="entry name" value="Mediator complex subunit 25, ACID domain"/>
    <property type="match status" value="1"/>
</dbReference>
<dbReference type="GO" id="GO:0016592">
    <property type="term" value="C:mediator complex"/>
    <property type="evidence" value="ECO:0007669"/>
    <property type="project" value="UniProtKB-UniRule"/>
</dbReference>
<keyword evidence="13" id="KW-1185">Reference proteome</keyword>
<feature type="compositionally biased region" description="Low complexity" evidence="9">
    <location>
        <begin position="560"/>
        <end position="569"/>
    </location>
</feature>
<keyword evidence="4 8" id="KW-0805">Transcription regulation</keyword>
<comment type="subcellular location">
    <subcellularLocation>
        <location evidence="1 8">Nucleus</location>
    </subcellularLocation>
</comment>
<evidence type="ECO:0000256" key="4">
    <source>
        <dbReference type="ARBA" id="ARBA00023015"/>
    </source>
</evidence>
<comment type="similarity">
    <text evidence="2 8">Belongs to the Mediator complex subunit 25 family.</text>
</comment>
<dbReference type="FunFam" id="2.40.290.30:FF:000001">
    <property type="entry name" value="Mediator of RNA polymerase II transcription subunit 25"/>
    <property type="match status" value="1"/>
</dbReference>
<evidence type="ECO:0000313" key="13">
    <source>
        <dbReference type="Proteomes" id="UP000314986"/>
    </source>
</evidence>
<evidence type="ECO:0000259" key="11">
    <source>
        <dbReference type="Pfam" id="PF11265"/>
    </source>
</evidence>
<reference evidence="12" key="5">
    <citation type="submission" date="2025-09" db="UniProtKB">
        <authorList>
            <consortium name="Ensembl"/>
        </authorList>
    </citation>
    <scope>IDENTIFICATION</scope>
</reference>
<feature type="domain" description="Mediator of RNA polymerase II transcription subunit 25 von Willebrand factor type A" evidence="11">
    <location>
        <begin position="15"/>
        <end position="224"/>
    </location>
</feature>
<dbReference type="InterPro" id="IPR036465">
    <property type="entry name" value="vWFA_dom_sf"/>
</dbReference>
<comment type="subunit">
    <text evidence="8">Component of the Mediator complex.</text>
</comment>
<dbReference type="STRING" id="7868.ENSCMIP00000011329"/>
<feature type="region of interest" description="Disordered" evidence="9">
    <location>
        <begin position="324"/>
        <end position="346"/>
    </location>
</feature>
<evidence type="ECO:0000256" key="8">
    <source>
        <dbReference type="RuleBase" id="RU369088"/>
    </source>
</evidence>
<reference evidence="13" key="2">
    <citation type="journal article" date="2007" name="PLoS Biol.">
        <title>Survey sequencing and comparative analysis of the elephant shark (Callorhinchus milii) genome.</title>
        <authorList>
            <person name="Venkatesh B."/>
            <person name="Kirkness E.F."/>
            <person name="Loh Y.H."/>
            <person name="Halpern A.L."/>
            <person name="Lee A.P."/>
            <person name="Johnson J."/>
            <person name="Dandona N."/>
            <person name="Viswanathan L.D."/>
            <person name="Tay A."/>
            <person name="Venter J.C."/>
            <person name="Strausberg R.L."/>
            <person name="Brenner S."/>
        </authorList>
    </citation>
    <scope>NUCLEOTIDE SEQUENCE [LARGE SCALE GENOMIC DNA]</scope>
</reference>
<evidence type="ECO:0000256" key="3">
    <source>
        <dbReference type="ARBA" id="ARBA00019694"/>
    </source>
</evidence>
<reference evidence="13" key="3">
    <citation type="journal article" date="2014" name="Nature">
        <title>Elephant shark genome provides unique insights into gnathostome evolution.</title>
        <authorList>
            <consortium name="International Elephant Shark Genome Sequencing Consortium"/>
            <person name="Venkatesh B."/>
            <person name="Lee A.P."/>
            <person name="Ravi V."/>
            <person name="Maurya A.K."/>
            <person name="Lian M.M."/>
            <person name="Swann J.B."/>
            <person name="Ohta Y."/>
            <person name="Flajnik M.F."/>
            <person name="Sutoh Y."/>
            <person name="Kasahara M."/>
            <person name="Hoon S."/>
            <person name="Gangu V."/>
            <person name="Roy S.W."/>
            <person name="Irimia M."/>
            <person name="Korzh V."/>
            <person name="Kondrychyn I."/>
            <person name="Lim Z.W."/>
            <person name="Tay B.H."/>
            <person name="Tohari S."/>
            <person name="Kong K.W."/>
            <person name="Ho S."/>
            <person name="Lorente-Galdos B."/>
            <person name="Quilez J."/>
            <person name="Marques-Bonet T."/>
            <person name="Raney B.J."/>
            <person name="Ingham P.W."/>
            <person name="Tay A."/>
            <person name="Hillier L.W."/>
            <person name="Minx P."/>
            <person name="Boehm T."/>
            <person name="Wilson R.K."/>
            <person name="Brenner S."/>
            <person name="Warren W.C."/>
        </authorList>
    </citation>
    <scope>NUCLEOTIDE SEQUENCE [LARGE SCALE GENOMIC DNA]</scope>
</reference>
<dbReference type="Pfam" id="PF11265">
    <property type="entry name" value="Med25_VWA"/>
    <property type="match status" value="1"/>
</dbReference>
<dbReference type="Ensembl" id="ENSCMIT00000011609.1">
    <property type="protein sequence ID" value="ENSCMIP00000011329.1"/>
    <property type="gene ID" value="ENSCMIG00000005890.1"/>
</dbReference>
<dbReference type="SUPFAM" id="SSF53300">
    <property type="entry name" value="vWA-like"/>
    <property type="match status" value="1"/>
</dbReference>
<feature type="domain" description="Mediator complex subunit Med25 PTOV" evidence="10">
    <location>
        <begin position="392"/>
        <end position="520"/>
    </location>
</feature>
<keyword evidence="5" id="KW-0010">Activator</keyword>
<comment type="function">
    <text evidence="8">Component of the Mediator complex, a coactivator involved in the regulated transcription of nearly all RNA polymerase II-dependent genes. Mediator functions as a bridge to convey information from gene-specific regulatory proteins to the basal RNA polymerase II transcription machinery. Mediator is recruited to promoters by direct interactions with regulatory proteins and serves as a scaffold for the assembly of a functional preinitiation complex with RNA polymerase II and the general transcription factors.</text>
</comment>
<feature type="compositionally biased region" description="Polar residues" evidence="9">
    <location>
        <begin position="532"/>
        <end position="549"/>
    </location>
</feature>
<feature type="region of interest" description="Disordered" evidence="9">
    <location>
        <begin position="532"/>
        <end position="670"/>
    </location>
</feature>
<evidence type="ECO:0000256" key="6">
    <source>
        <dbReference type="ARBA" id="ARBA00023163"/>
    </source>
</evidence>
<evidence type="ECO:0000313" key="12">
    <source>
        <dbReference type="Ensembl" id="ENSCMIP00000011329.1"/>
    </source>
</evidence>
<evidence type="ECO:0000256" key="9">
    <source>
        <dbReference type="SAM" id="MobiDB-lite"/>
    </source>
</evidence>
<dbReference type="Pfam" id="PF11232">
    <property type="entry name" value="Med25"/>
    <property type="match status" value="1"/>
</dbReference>
<sequence>MVVSPIDKPSPPGMVADVVFVIEGTANLGPYFESLRKHYILPAIEYFNGGPPAETDFGGDYGGTQYSLVVFNTVDCAPESYVQCHAPTSSAYEFVTWLDSIQFMGGGGESCSLIAEGLSTALQLFDDFKKMREQIGQTHKVCVLICNSPPYLLPAVESTTYSGFTTDNLVQMIGDRGILFSVVSPRKLPALRVLFEKAAMNGVVETQLKEYSQDPRHMIMIRGMVLPGKPTSWYTPPTATAITPTITILAFYIAPYHVFKLVFTLFSFVAVTVSSQIPPAASVGAIFNPASVPSLPKLPTTTNSLMTPTPPSLVSTVTTPAGVLLPQQPPQQAPQQPNQQPNQPPMVGNNPACLPCVSLSLPRTACICLPLSVCLFSVPSLTLCKPKPASVDLNAKLTRSLPCQVYVNPGENLKTDQWPQKLIMQLIPQQLLTTLGHLFRNSRMVQFQFTNKDLESLKGLYRIMANGFAGCVHFPHSAPCEVRVLMLLYSSKKKIFMGLIPNDQSGFVNGIRMVITNHKKAQQQKIEQQRNLGNTQPMGNSSLPNQGFMQKQPGPMLVSQGVQPQQVRGQPGGPPPNQPQANQQPGSLLRPPNAGANPQLRSLLLSQQTSQSGVPQPQQPLHHIQQQASQMMSMGQPMPHHPQGQQLQMPSQHVMHQGPGQPWGNQMAQRPPLAGPMMMNAGPRGPVPQGGMQQGSSLLEEEILMDLI</sequence>
<dbReference type="OMA" id="WMRPFIA"/>
<dbReference type="GO" id="GO:0045944">
    <property type="term" value="P:positive regulation of transcription by RNA polymerase II"/>
    <property type="evidence" value="ECO:0007669"/>
    <property type="project" value="TreeGrafter"/>
</dbReference>
<dbReference type="InterPro" id="IPR038196">
    <property type="entry name" value="Med25_PTOV_sf"/>
</dbReference>
<evidence type="ECO:0000256" key="5">
    <source>
        <dbReference type="ARBA" id="ARBA00023159"/>
    </source>
</evidence>
<evidence type="ECO:0000256" key="7">
    <source>
        <dbReference type="ARBA" id="ARBA00023242"/>
    </source>
</evidence>
<keyword evidence="6 8" id="KW-0804">Transcription</keyword>
<reference evidence="13" key="1">
    <citation type="journal article" date="2006" name="Science">
        <title>Ancient noncoding elements conserved in the human genome.</title>
        <authorList>
            <person name="Venkatesh B."/>
            <person name="Kirkness E.F."/>
            <person name="Loh Y.H."/>
            <person name="Halpern A.L."/>
            <person name="Lee A.P."/>
            <person name="Johnson J."/>
            <person name="Dandona N."/>
            <person name="Viswanathan L.D."/>
            <person name="Tay A."/>
            <person name="Venter J.C."/>
            <person name="Strausberg R.L."/>
            <person name="Brenner S."/>
        </authorList>
    </citation>
    <scope>NUCLEOTIDE SEQUENCE [LARGE SCALE GENOMIC DNA]</scope>
</reference>
<evidence type="ECO:0000256" key="1">
    <source>
        <dbReference type="ARBA" id="ARBA00004123"/>
    </source>
</evidence>
<reference evidence="12" key="4">
    <citation type="submission" date="2025-08" db="UniProtKB">
        <authorList>
            <consortium name="Ensembl"/>
        </authorList>
    </citation>
    <scope>IDENTIFICATION</scope>
</reference>